<evidence type="ECO:0000313" key="3">
    <source>
        <dbReference type="Proteomes" id="UP000001660"/>
    </source>
</evidence>
<feature type="region of interest" description="Disordered" evidence="1">
    <location>
        <begin position="23"/>
        <end position="55"/>
    </location>
</feature>
<gene>
    <name evidence="2" type="ORF">NIDE0391</name>
</gene>
<dbReference type="EMBL" id="FP929003">
    <property type="protein sequence ID" value="CBK40169.1"/>
    <property type="molecule type" value="Genomic_DNA"/>
</dbReference>
<dbReference type="AlphaFoldDB" id="D8PAB0"/>
<dbReference type="HOGENOM" id="CLU_3023500_0_0_0"/>
<organism evidence="2 3">
    <name type="scientific">Nitrospira defluvii</name>
    <dbReference type="NCBI Taxonomy" id="330214"/>
    <lineage>
        <taxon>Bacteria</taxon>
        <taxon>Pseudomonadati</taxon>
        <taxon>Nitrospirota</taxon>
        <taxon>Nitrospiria</taxon>
        <taxon>Nitrospirales</taxon>
        <taxon>Nitrospiraceae</taxon>
        <taxon>Nitrospira</taxon>
    </lineage>
</organism>
<evidence type="ECO:0000256" key="1">
    <source>
        <dbReference type="SAM" id="MobiDB-lite"/>
    </source>
</evidence>
<evidence type="ECO:0000313" key="2">
    <source>
        <dbReference type="EMBL" id="CBK40169.1"/>
    </source>
</evidence>
<protein>
    <submittedName>
        <fullName evidence="2">Uncharacterized protein</fullName>
    </submittedName>
</protein>
<name>D8PAB0_9BACT</name>
<dbReference type="KEGG" id="nde:NIDE0391"/>
<sequence length="55" mass="5981">MSGVECSSQMVVTAEGRIQCGNLPVAPDGARLKGRPEIDSSTSLRRFKQERTSSR</sequence>
<keyword evidence="3" id="KW-1185">Reference proteome</keyword>
<accession>D8PAB0</accession>
<dbReference type="Proteomes" id="UP000001660">
    <property type="component" value="Chromosome"/>
</dbReference>
<reference evidence="2 3" key="1">
    <citation type="journal article" date="2010" name="Proc. Natl. Acad. Sci. U.S.A.">
        <title>A Nitrospira metagenome illuminates the physiology and evolution of globally important nitrite-oxidizing bacteria.</title>
        <authorList>
            <person name="Lucker S."/>
            <person name="Wagner M."/>
            <person name="Maixner F."/>
            <person name="Pelletier E."/>
            <person name="Koch H."/>
            <person name="Vacherie B."/>
            <person name="Rattei T."/>
            <person name="Sinninghe Damste J."/>
            <person name="Spieck E."/>
            <person name="Le Paslier D."/>
            <person name="Daims H."/>
        </authorList>
    </citation>
    <scope>NUCLEOTIDE SEQUENCE [LARGE SCALE GENOMIC DNA]</scope>
</reference>
<proteinExistence type="predicted"/>